<evidence type="ECO:0000313" key="4">
    <source>
        <dbReference type="EMBL" id="RGP60264.1"/>
    </source>
</evidence>
<feature type="region of interest" description="Disordered" evidence="2">
    <location>
        <begin position="24"/>
        <end position="46"/>
    </location>
</feature>
<dbReference type="Proteomes" id="UP000266152">
    <property type="component" value="Unassembled WGS sequence"/>
</dbReference>
<dbReference type="PRINTS" id="PR00977">
    <property type="entry name" value="SCYTLDPTASE"/>
</dbReference>
<evidence type="ECO:0000256" key="3">
    <source>
        <dbReference type="SAM" id="SignalP"/>
    </source>
</evidence>
<dbReference type="PANTHER" id="PTHR37536:SF1">
    <property type="entry name" value="ASPERGILLOPEPSIN, PUTAITVE (AFU_ORTHOLOGUE AFUA_7G01200)"/>
    <property type="match status" value="1"/>
</dbReference>
<dbReference type="STRING" id="5514.A0A395RJJ5"/>
<comment type="caution">
    <text evidence="4">The sequence shown here is derived from an EMBL/GenBank/DDBJ whole genome shotgun (WGS) entry which is preliminary data.</text>
</comment>
<dbReference type="Pfam" id="PF01828">
    <property type="entry name" value="Peptidase_A4"/>
    <property type="match status" value="1"/>
</dbReference>
<dbReference type="CDD" id="cd13426">
    <property type="entry name" value="Peptidase_G1"/>
    <property type="match status" value="1"/>
</dbReference>
<dbReference type="PANTHER" id="PTHR37536">
    <property type="entry name" value="PUTATIVE (AFU_ORTHOLOGUE AFUA_3G02970)-RELATED"/>
    <property type="match status" value="1"/>
</dbReference>
<dbReference type="Gene3D" id="2.60.120.700">
    <property type="entry name" value="Peptidase G1"/>
    <property type="match status" value="1"/>
</dbReference>
<dbReference type="GO" id="GO:0006508">
    <property type="term" value="P:proteolysis"/>
    <property type="evidence" value="ECO:0007669"/>
    <property type="project" value="InterPro"/>
</dbReference>
<protein>
    <submittedName>
        <fullName evidence="4">Peptidase a4 family protein</fullName>
    </submittedName>
</protein>
<sequence>MKFTLILAAAGLAFAAPGTKLTPRDTSPLVPRSARRARYSSAPNQRLSSLDSVSDANVQYSGNWAGAVQIGSGYNKVQGTITVPEVSGANGAAASAWVGIDGDTCQTAILQTGVSFYADGSFDAWYEWIPDYAYSFSNFDVSVGDQIRMTVDASSKTKGVATLENLSTNQKVTHSFTNTPSTLCETNAEWIVEAFQEGGSQVDLADFGTVTFTNAVASGTRGTTGPSGAQVIDISLDQGQTVEAAASISGNSVTVKAREDMRMRRMLRYWDKMVEE</sequence>
<dbReference type="EMBL" id="PXOF01000193">
    <property type="protein sequence ID" value="RGP60264.1"/>
    <property type="molecule type" value="Genomic_DNA"/>
</dbReference>
<dbReference type="InterPro" id="IPR038656">
    <property type="entry name" value="Peptidase_G1_sf"/>
</dbReference>
<organism evidence="4 5">
    <name type="scientific">Fusarium sporotrichioides</name>
    <dbReference type="NCBI Taxonomy" id="5514"/>
    <lineage>
        <taxon>Eukaryota</taxon>
        <taxon>Fungi</taxon>
        <taxon>Dikarya</taxon>
        <taxon>Ascomycota</taxon>
        <taxon>Pezizomycotina</taxon>
        <taxon>Sordariomycetes</taxon>
        <taxon>Hypocreomycetidae</taxon>
        <taxon>Hypocreales</taxon>
        <taxon>Nectriaceae</taxon>
        <taxon>Fusarium</taxon>
    </lineage>
</organism>
<keyword evidence="5" id="KW-1185">Reference proteome</keyword>
<feature type="active site" description="Proton acceptor" evidence="1">
    <location>
        <position position="193"/>
    </location>
</feature>
<reference evidence="4 5" key="1">
    <citation type="journal article" date="2018" name="PLoS Pathog.">
        <title>Evolution of structural diversity of trichothecenes, a family of toxins produced by plant pathogenic and entomopathogenic fungi.</title>
        <authorList>
            <person name="Proctor R.H."/>
            <person name="McCormick S.P."/>
            <person name="Kim H.S."/>
            <person name="Cardoza R.E."/>
            <person name="Stanley A.M."/>
            <person name="Lindo L."/>
            <person name="Kelly A."/>
            <person name="Brown D.W."/>
            <person name="Lee T."/>
            <person name="Vaughan M.M."/>
            <person name="Alexander N.J."/>
            <person name="Busman M."/>
            <person name="Gutierrez S."/>
        </authorList>
    </citation>
    <scope>NUCLEOTIDE SEQUENCE [LARGE SCALE GENOMIC DNA]</scope>
    <source>
        <strain evidence="4 5">NRRL 3299</strain>
    </source>
</reference>
<evidence type="ECO:0000256" key="1">
    <source>
        <dbReference type="PIRSR" id="PIRSR600250-50"/>
    </source>
</evidence>
<name>A0A395RJJ5_FUSSP</name>
<feature type="chain" id="PRO_5017299142" evidence="3">
    <location>
        <begin position="16"/>
        <end position="276"/>
    </location>
</feature>
<evidence type="ECO:0000256" key="2">
    <source>
        <dbReference type="SAM" id="MobiDB-lite"/>
    </source>
</evidence>
<dbReference type="InterPro" id="IPR000250">
    <property type="entry name" value="Peptidase_G1"/>
</dbReference>
<gene>
    <name evidence="4" type="ORF">FSPOR_10762</name>
</gene>
<keyword evidence="3" id="KW-0732">Signal</keyword>
<dbReference type="AlphaFoldDB" id="A0A395RJJ5"/>
<dbReference type="GO" id="GO:0070007">
    <property type="term" value="F:glutamic-type endopeptidase activity"/>
    <property type="evidence" value="ECO:0007669"/>
    <property type="project" value="InterPro"/>
</dbReference>
<dbReference type="SUPFAM" id="SSF49899">
    <property type="entry name" value="Concanavalin A-like lectins/glucanases"/>
    <property type="match status" value="1"/>
</dbReference>
<dbReference type="InterPro" id="IPR013320">
    <property type="entry name" value="ConA-like_dom_sf"/>
</dbReference>
<accession>A0A395RJJ5</accession>
<evidence type="ECO:0000313" key="5">
    <source>
        <dbReference type="Proteomes" id="UP000266152"/>
    </source>
</evidence>
<feature type="signal peptide" evidence="3">
    <location>
        <begin position="1"/>
        <end position="15"/>
    </location>
</feature>
<proteinExistence type="predicted"/>